<evidence type="ECO:0000256" key="9">
    <source>
        <dbReference type="PIRSR" id="PIRSR601461-2"/>
    </source>
</evidence>
<dbReference type="CDD" id="cd05474">
    <property type="entry name" value="SAP_like"/>
    <property type="match status" value="1"/>
</dbReference>
<accession>A0A381L2T2</accession>
<evidence type="ECO:0000256" key="1">
    <source>
        <dbReference type="ARBA" id="ARBA00007447"/>
    </source>
</evidence>
<dbReference type="PANTHER" id="PTHR47966:SF65">
    <property type="entry name" value="ASPARTIC-TYPE ENDOPEPTIDASE"/>
    <property type="match status" value="1"/>
</dbReference>
<dbReference type="SUPFAM" id="SSF50630">
    <property type="entry name" value="Acid proteases"/>
    <property type="match status" value="1"/>
</dbReference>
<feature type="compositionally biased region" description="Low complexity" evidence="11">
    <location>
        <begin position="471"/>
        <end position="485"/>
    </location>
</feature>
<dbReference type="OrthoDB" id="771136at2759"/>
<dbReference type="EMBL" id="UIGY01000002">
    <property type="protein sequence ID" value="SUZ07867.1"/>
    <property type="molecule type" value="Genomic_DNA"/>
</dbReference>
<feature type="domain" description="Peptidase A1" evidence="14">
    <location>
        <begin position="65"/>
        <end position="406"/>
    </location>
</feature>
<evidence type="ECO:0000256" key="13">
    <source>
        <dbReference type="SAM" id="SignalP"/>
    </source>
</evidence>
<dbReference type="InterPro" id="IPR001461">
    <property type="entry name" value="Aspartic_peptidase_A1"/>
</dbReference>
<protein>
    <recommendedName>
        <fullName evidence="7">Probable aspartic-type endopeptidase OPSB</fullName>
    </recommendedName>
    <alternativeName>
        <fullName evidence="6">Probable aspartic-type endopeptidase opsB</fullName>
    </alternativeName>
</protein>
<dbReference type="InterPro" id="IPR033876">
    <property type="entry name" value="SAP-like"/>
</dbReference>
<evidence type="ECO:0000256" key="2">
    <source>
        <dbReference type="ARBA" id="ARBA00022670"/>
    </source>
</evidence>
<dbReference type="InterPro" id="IPR033121">
    <property type="entry name" value="PEPTIDASE_A1"/>
</dbReference>
<evidence type="ECO:0000256" key="12">
    <source>
        <dbReference type="SAM" id="Phobius"/>
    </source>
</evidence>
<name>A0A381L2T2_BLUGR</name>
<evidence type="ECO:0000256" key="10">
    <source>
        <dbReference type="RuleBase" id="RU000454"/>
    </source>
</evidence>
<proteinExistence type="inferred from homology"/>
<feature type="disulfide bond" evidence="9">
    <location>
        <begin position="321"/>
        <end position="370"/>
    </location>
</feature>
<evidence type="ECO:0000256" key="6">
    <source>
        <dbReference type="ARBA" id="ARBA00067536"/>
    </source>
</evidence>
<dbReference type="InterPro" id="IPR001969">
    <property type="entry name" value="Aspartic_peptidase_AS"/>
</dbReference>
<evidence type="ECO:0000256" key="3">
    <source>
        <dbReference type="ARBA" id="ARBA00022729"/>
    </source>
</evidence>
<keyword evidence="3 13" id="KW-0732">Signal</keyword>
<keyword evidence="4 10" id="KW-0064">Aspartyl protease</keyword>
<dbReference type="PROSITE" id="PS00141">
    <property type="entry name" value="ASP_PROTEASE"/>
    <property type="match status" value="1"/>
</dbReference>
<reference evidence="15" key="1">
    <citation type="submission" date="2018-07" db="EMBL/GenBank/DDBJ databases">
        <authorList>
            <person name="Quirk P.G."/>
            <person name="Krulwich T.A."/>
        </authorList>
    </citation>
    <scope>NUCLEOTIDE SEQUENCE</scope>
    <source>
        <strain evidence="15">96224</strain>
    </source>
</reference>
<feature type="chain" id="PRO_5017070253" description="Probable aspartic-type endopeptidase OPSB" evidence="13">
    <location>
        <begin position="21"/>
        <end position="523"/>
    </location>
</feature>
<dbReference type="AlphaFoldDB" id="A0A381L2T2"/>
<dbReference type="GO" id="GO:0004190">
    <property type="term" value="F:aspartic-type endopeptidase activity"/>
    <property type="evidence" value="ECO:0007669"/>
    <property type="project" value="UniProtKB-KW"/>
</dbReference>
<evidence type="ECO:0000259" key="14">
    <source>
        <dbReference type="PROSITE" id="PS51767"/>
    </source>
</evidence>
<keyword evidence="2 10" id="KW-0645">Protease</keyword>
<feature type="transmembrane region" description="Helical" evidence="12">
    <location>
        <begin position="500"/>
        <end position="522"/>
    </location>
</feature>
<evidence type="ECO:0000256" key="4">
    <source>
        <dbReference type="ARBA" id="ARBA00022750"/>
    </source>
</evidence>
<dbReference type="InterPro" id="IPR021109">
    <property type="entry name" value="Peptidase_aspartic_dom_sf"/>
</dbReference>
<keyword evidence="12" id="KW-0472">Membrane</keyword>
<dbReference type="PANTHER" id="PTHR47966">
    <property type="entry name" value="BETA-SITE APP-CLEAVING ENZYME, ISOFORM A-RELATED"/>
    <property type="match status" value="1"/>
</dbReference>
<comment type="similarity">
    <text evidence="1 10">Belongs to the peptidase A1 family.</text>
</comment>
<keyword evidence="9" id="KW-1015">Disulfide bond</keyword>
<dbReference type="PRINTS" id="PR00792">
    <property type="entry name" value="PEPSIN"/>
</dbReference>
<keyword evidence="12" id="KW-0812">Transmembrane</keyword>
<dbReference type="Gene3D" id="2.40.70.10">
    <property type="entry name" value="Acid Proteases"/>
    <property type="match status" value="2"/>
</dbReference>
<evidence type="ECO:0000256" key="11">
    <source>
        <dbReference type="SAM" id="MobiDB-lite"/>
    </source>
</evidence>
<keyword evidence="12" id="KW-1133">Transmembrane helix</keyword>
<evidence type="ECO:0000313" key="15">
    <source>
        <dbReference type="EMBL" id="SUZ07867.1"/>
    </source>
</evidence>
<evidence type="ECO:0000256" key="5">
    <source>
        <dbReference type="ARBA" id="ARBA00022801"/>
    </source>
</evidence>
<dbReference type="FunFam" id="2.40.70.10:FF:000011">
    <property type="entry name" value="Aspartic protease"/>
    <property type="match status" value="1"/>
</dbReference>
<feature type="region of interest" description="Disordered" evidence="11">
    <location>
        <begin position="467"/>
        <end position="494"/>
    </location>
</feature>
<evidence type="ECO:0000256" key="7">
    <source>
        <dbReference type="ARBA" id="ARBA00068059"/>
    </source>
</evidence>
<dbReference type="Pfam" id="PF00026">
    <property type="entry name" value="Asp"/>
    <property type="match status" value="1"/>
</dbReference>
<evidence type="ECO:0000256" key="8">
    <source>
        <dbReference type="PIRSR" id="PIRSR601461-1"/>
    </source>
</evidence>
<dbReference type="PROSITE" id="PS51767">
    <property type="entry name" value="PEPTIDASE_A1"/>
    <property type="match status" value="1"/>
</dbReference>
<feature type="active site" evidence="8">
    <location>
        <position position="286"/>
    </location>
</feature>
<gene>
    <name evidence="15" type="ORF">BGT96224V2_LOCUS1043</name>
</gene>
<feature type="signal peptide" evidence="13">
    <location>
        <begin position="1"/>
        <end position="20"/>
    </location>
</feature>
<organism evidence="15">
    <name type="scientific">Blumeria graminis f. sp. tritici 96224</name>
    <dbReference type="NCBI Taxonomy" id="1268274"/>
    <lineage>
        <taxon>Eukaryota</taxon>
        <taxon>Fungi</taxon>
        <taxon>Dikarya</taxon>
        <taxon>Ascomycota</taxon>
        <taxon>Pezizomycotina</taxon>
        <taxon>Leotiomycetes</taxon>
        <taxon>Erysiphales</taxon>
        <taxon>Erysiphaceae</taxon>
        <taxon>Blumeria</taxon>
    </lineage>
</organism>
<feature type="active site" evidence="8">
    <location>
        <position position="83"/>
    </location>
</feature>
<keyword evidence="5 10" id="KW-0378">Hydrolase</keyword>
<sequence>MTSRYCLVLLSLAVLSSTSTVKLDIRQDIDSRNAQLQRRAEHNLSKRGGPTLTASAENLLTRGLYFTNVTIGTPPQNLALQIDTGSSDTWAPSSISSLCEHSKKDCSTGSYLPSQSSSFQVVGPDEFNISYVDGTGAKGDYFQDNFSVGGATLSQFEMGLARDTTIGTGIMGIGYNNSEANVNVRNGGNGTIYQNLPIAMVNQNKINSAAYSLWLNDLQSSSGSILFGGIDTAKYNGDLISVDVYPTSHRLGVTSFTVAFTSLSATSSSGTDQLTPPDYAVAAILDSGTTITLLPDDIAALVYEELGAIPEPEIGAVVVPCALAQASGTLNYGFGGPGGPIIKVEVSDLVLPLTDSKGRGTTFKNGQPACQLGIQAAGSLPVLFGDTFLRSAYTVYDLINNRIALAQTNFNATGSNVVPFPSFGAPIPNARTAQNEAQVTQTASSIPRPDTTDSMIISAQPTAATTTDLNASGGFESAATSTGSASKKHSSATARPNPTAWIWLVIGVLNISLMGAGSTILFL</sequence>
<dbReference type="GO" id="GO:0006508">
    <property type="term" value="P:proteolysis"/>
    <property type="evidence" value="ECO:0007669"/>
    <property type="project" value="UniProtKB-KW"/>
</dbReference>